<dbReference type="InterPro" id="IPR017941">
    <property type="entry name" value="Rieske_2Fe-2S"/>
</dbReference>
<keyword evidence="9" id="KW-1185">Reference proteome</keyword>
<evidence type="ECO:0000313" key="9">
    <source>
        <dbReference type="Proteomes" id="UP000183900"/>
    </source>
</evidence>
<keyword evidence="2" id="KW-0479">Metal-binding</keyword>
<organism evidence="8 9">
    <name type="scientific">Pannonibacter indicus</name>
    <dbReference type="NCBI Taxonomy" id="466044"/>
    <lineage>
        <taxon>Bacteria</taxon>
        <taxon>Pseudomonadati</taxon>
        <taxon>Pseudomonadota</taxon>
        <taxon>Alphaproteobacteria</taxon>
        <taxon>Hyphomicrobiales</taxon>
        <taxon>Stappiaceae</taxon>
        <taxon>Pannonibacter</taxon>
    </lineage>
</organism>
<dbReference type="PANTHER" id="PTHR21496">
    <property type="entry name" value="FERREDOXIN-RELATED"/>
    <property type="match status" value="1"/>
</dbReference>
<gene>
    <name evidence="8" type="ORF">Ga0061067_101563</name>
</gene>
<dbReference type="GO" id="GO:0051537">
    <property type="term" value="F:2 iron, 2 sulfur cluster binding"/>
    <property type="evidence" value="ECO:0007669"/>
    <property type="project" value="UniProtKB-KW"/>
</dbReference>
<dbReference type="Gene3D" id="2.102.10.10">
    <property type="entry name" value="Rieske [2Fe-2S] iron-sulphur domain"/>
    <property type="match status" value="1"/>
</dbReference>
<dbReference type="InterPro" id="IPR036922">
    <property type="entry name" value="Rieske_2Fe-2S_sf"/>
</dbReference>
<dbReference type="GO" id="GO:0008942">
    <property type="term" value="F:nitrite reductase [NAD(P)H] activity"/>
    <property type="evidence" value="ECO:0007669"/>
    <property type="project" value="InterPro"/>
</dbReference>
<name>A0A0K6HNR0_9HYPH</name>
<reference evidence="9" key="1">
    <citation type="submission" date="2015-08" db="EMBL/GenBank/DDBJ databases">
        <authorList>
            <person name="Varghese N."/>
        </authorList>
    </citation>
    <scope>NUCLEOTIDE SEQUENCE [LARGE SCALE GENOMIC DNA]</scope>
    <source>
        <strain evidence="9">DSM 23407</strain>
    </source>
</reference>
<evidence type="ECO:0000256" key="4">
    <source>
        <dbReference type="ARBA" id="ARBA00023004"/>
    </source>
</evidence>
<dbReference type="EMBL" id="CYHE01000001">
    <property type="protein sequence ID" value="CUA92481.1"/>
    <property type="molecule type" value="Genomic_DNA"/>
</dbReference>
<keyword evidence="3" id="KW-0560">Oxidoreductase</keyword>
<dbReference type="PANTHER" id="PTHR21496:SF23">
    <property type="entry name" value="3-PHENYLPROPIONATE_CINNAMIC ACID DIOXYGENASE FERREDOXIN SUBUNIT"/>
    <property type="match status" value="1"/>
</dbReference>
<dbReference type="NCBIfam" id="TIGR02378">
    <property type="entry name" value="nirD_assim_sml"/>
    <property type="match status" value="1"/>
</dbReference>
<keyword evidence="1" id="KW-0001">2Fe-2S</keyword>
<evidence type="ECO:0000313" key="8">
    <source>
        <dbReference type="EMBL" id="CUA92481.1"/>
    </source>
</evidence>
<proteinExistence type="predicted"/>
<evidence type="ECO:0000256" key="1">
    <source>
        <dbReference type="ARBA" id="ARBA00022714"/>
    </source>
</evidence>
<sequence length="123" mass="13030">MNAMTPDWIEIGSLSDIPRSGARVVKTPAGCIALFRTEADEVYALDDRCPHKGGPLSEGIVHGRHVTCPLHNWVFDLATGLAQGADEGAVATTPARIEGGRVFLTRAALTLHGRTAQGEKLDG</sequence>
<evidence type="ECO:0000256" key="3">
    <source>
        <dbReference type="ARBA" id="ARBA00023002"/>
    </source>
</evidence>
<keyword evidence="5" id="KW-0411">Iron-sulfur</keyword>
<dbReference type="Proteomes" id="UP000183900">
    <property type="component" value="Unassembled WGS sequence"/>
</dbReference>
<protein>
    <submittedName>
        <fullName evidence="8">Assimilatory nitrite reductase (NAD(P)H) small subunit</fullName>
    </submittedName>
</protein>
<accession>A0A0K6HNR0</accession>
<dbReference type="InterPro" id="IPR012748">
    <property type="entry name" value="Rieske-like_NirD"/>
</dbReference>
<dbReference type="Pfam" id="PF00355">
    <property type="entry name" value="Rieske"/>
    <property type="match status" value="1"/>
</dbReference>
<keyword evidence="6" id="KW-0534">Nitrate assimilation</keyword>
<feature type="domain" description="Rieske" evidence="7">
    <location>
        <begin position="9"/>
        <end position="104"/>
    </location>
</feature>
<evidence type="ECO:0000259" key="7">
    <source>
        <dbReference type="PROSITE" id="PS51296"/>
    </source>
</evidence>
<evidence type="ECO:0000256" key="5">
    <source>
        <dbReference type="ARBA" id="ARBA00023014"/>
    </source>
</evidence>
<keyword evidence="4" id="KW-0408">Iron</keyword>
<dbReference type="GO" id="GO:0042128">
    <property type="term" value="P:nitrate assimilation"/>
    <property type="evidence" value="ECO:0007669"/>
    <property type="project" value="UniProtKB-KW"/>
</dbReference>
<dbReference type="GO" id="GO:0046872">
    <property type="term" value="F:metal ion binding"/>
    <property type="evidence" value="ECO:0007669"/>
    <property type="project" value="UniProtKB-KW"/>
</dbReference>
<dbReference type="AlphaFoldDB" id="A0A0K6HNR0"/>
<dbReference type="PROSITE" id="PS51296">
    <property type="entry name" value="RIESKE"/>
    <property type="match status" value="1"/>
</dbReference>
<dbReference type="CDD" id="cd03530">
    <property type="entry name" value="Rieske_NirD_small_Bacillus"/>
    <property type="match status" value="1"/>
</dbReference>
<evidence type="ECO:0000256" key="6">
    <source>
        <dbReference type="ARBA" id="ARBA00023063"/>
    </source>
</evidence>
<dbReference type="SUPFAM" id="SSF50022">
    <property type="entry name" value="ISP domain"/>
    <property type="match status" value="1"/>
</dbReference>
<evidence type="ECO:0000256" key="2">
    <source>
        <dbReference type="ARBA" id="ARBA00022723"/>
    </source>
</evidence>